<dbReference type="EC" id="1.13.11.-" evidence="6"/>
<proteinExistence type="inferred from homology"/>
<evidence type="ECO:0000313" key="8">
    <source>
        <dbReference type="Proteomes" id="UP000326979"/>
    </source>
</evidence>
<keyword evidence="6" id="KW-0223">Dioxygenase</keyword>
<comment type="cofactor">
    <cofactor evidence="5 6">
        <name>Fe(2+)</name>
        <dbReference type="ChEBI" id="CHEBI:29033"/>
    </cofactor>
    <text evidence="5 6">Binds 1 Fe(2+) ion per subunit.</text>
</comment>
<dbReference type="GO" id="GO:0010436">
    <property type="term" value="F:carotenoid dioxygenase activity"/>
    <property type="evidence" value="ECO:0007669"/>
    <property type="project" value="TreeGrafter"/>
</dbReference>
<dbReference type="AlphaFoldDB" id="A0A5N8W2L8"/>
<organism evidence="7 8">
    <name type="scientific">Streptomyces phyllanthi</name>
    <dbReference type="NCBI Taxonomy" id="1803180"/>
    <lineage>
        <taxon>Bacteria</taxon>
        <taxon>Bacillati</taxon>
        <taxon>Actinomycetota</taxon>
        <taxon>Actinomycetes</taxon>
        <taxon>Kitasatosporales</taxon>
        <taxon>Streptomycetaceae</taxon>
        <taxon>Streptomyces</taxon>
    </lineage>
</organism>
<dbReference type="Pfam" id="PF03055">
    <property type="entry name" value="RPE65"/>
    <property type="match status" value="1"/>
</dbReference>
<feature type="binding site" evidence="5">
    <location>
        <position position="205"/>
    </location>
    <ligand>
        <name>Fe cation</name>
        <dbReference type="ChEBI" id="CHEBI:24875"/>
        <note>catalytic</note>
    </ligand>
</feature>
<evidence type="ECO:0000313" key="7">
    <source>
        <dbReference type="EMBL" id="MPY41156.1"/>
    </source>
</evidence>
<dbReference type="Proteomes" id="UP000326979">
    <property type="component" value="Unassembled WGS sequence"/>
</dbReference>
<feature type="binding site" evidence="5">
    <location>
        <position position="157"/>
    </location>
    <ligand>
        <name>Fe cation</name>
        <dbReference type="ChEBI" id="CHEBI:24875"/>
        <note>catalytic</note>
    </ligand>
</feature>
<dbReference type="InterPro" id="IPR004294">
    <property type="entry name" value="Carotenoid_Oase"/>
</dbReference>
<protein>
    <recommendedName>
        <fullName evidence="6">Dioxygenase</fullName>
        <ecNumber evidence="6">1.13.11.-</ecNumber>
    </recommendedName>
</protein>
<keyword evidence="2 5" id="KW-0479">Metal-binding</keyword>
<evidence type="ECO:0000256" key="4">
    <source>
        <dbReference type="ARBA" id="ARBA00023004"/>
    </source>
</evidence>
<keyword evidence="4 5" id="KW-0408">Iron</keyword>
<reference evidence="7 8" key="1">
    <citation type="submission" date="2019-07" db="EMBL/GenBank/DDBJ databases">
        <title>New species of Amycolatopsis and Streptomyces.</title>
        <authorList>
            <person name="Duangmal K."/>
            <person name="Teo W.F.A."/>
            <person name="Lipun K."/>
        </authorList>
    </citation>
    <scope>NUCLEOTIDE SEQUENCE [LARGE SCALE GENOMIC DNA]</scope>
    <source>
        <strain evidence="7 8">TISTR 2346</strain>
    </source>
</reference>
<dbReference type="EMBL" id="VJZE01000083">
    <property type="protein sequence ID" value="MPY41156.1"/>
    <property type="molecule type" value="Genomic_DNA"/>
</dbReference>
<dbReference type="RefSeq" id="WP_152784326.1">
    <property type="nucleotide sequence ID" value="NZ_BAABEQ010000041.1"/>
</dbReference>
<gene>
    <name evidence="7" type="ORF">FNH04_14935</name>
</gene>
<name>A0A5N8W2L8_9ACTN</name>
<dbReference type="GO" id="GO:0046872">
    <property type="term" value="F:metal ion binding"/>
    <property type="evidence" value="ECO:0007669"/>
    <property type="project" value="UniProtKB-KW"/>
</dbReference>
<sequence length="465" mass="52150">MPGRVSPFLRGAFTPLYTERTEYRLPVKGTIPPELDGLFTQIGGNPVTPPRRRGAEDYSWFSKDGMVCGVRLRDGRAEWFRNRWIRSRQVCRSLGESRPPGPRRFFTDVVNTNVVCHGGLLLALVETGCMPVRLSETLDTVEYSDLGGGLPRGLTAHPKTDPVSGELFTLAYSPLRTSADYLVITPDGTVRKRERIPLGGRPMMHDIALTENHVVLFDLPVRFDLGQAARGRFPFRWDDRHQARLGLLPREGGAGSLRWFSIAPGFVFHTVNAVEENGTVRVYALRYPKMFDGTSQDPFAYGAGTLWEWTVDPAVGTVRERQLDDRQQELPRIDPRRVGRSFRHYYGMSAREQGLSTYEPEVLLKHDFTWEHTEERAFPRGSVPTEPVFVPRTGDGAAEDDGWILHFRIDALHHESDLVVLDARDFTGPPVATVRLPVRVPFGFHSNWIPGADLDAVGAGLTPPG</sequence>
<evidence type="ECO:0000256" key="1">
    <source>
        <dbReference type="ARBA" id="ARBA00006787"/>
    </source>
</evidence>
<keyword evidence="3 6" id="KW-0560">Oxidoreductase</keyword>
<comment type="similarity">
    <text evidence="1 6">Belongs to the carotenoid oxygenase family.</text>
</comment>
<keyword evidence="8" id="KW-1185">Reference proteome</keyword>
<accession>A0A5N8W2L8</accession>
<evidence type="ECO:0000256" key="3">
    <source>
        <dbReference type="ARBA" id="ARBA00023002"/>
    </source>
</evidence>
<feature type="binding site" evidence="5">
    <location>
        <position position="445"/>
    </location>
    <ligand>
        <name>Fe cation</name>
        <dbReference type="ChEBI" id="CHEBI:24875"/>
        <note>catalytic</note>
    </ligand>
</feature>
<evidence type="ECO:0000256" key="5">
    <source>
        <dbReference type="PIRSR" id="PIRSR604294-1"/>
    </source>
</evidence>
<dbReference type="PANTHER" id="PTHR10543">
    <property type="entry name" value="BETA-CAROTENE DIOXYGENASE"/>
    <property type="match status" value="1"/>
</dbReference>
<feature type="binding site" evidence="5">
    <location>
        <position position="269"/>
    </location>
    <ligand>
        <name>Fe cation</name>
        <dbReference type="ChEBI" id="CHEBI:24875"/>
        <note>catalytic</note>
    </ligand>
</feature>
<dbReference type="GO" id="GO:0016121">
    <property type="term" value="P:carotene catabolic process"/>
    <property type="evidence" value="ECO:0007669"/>
    <property type="project" value="TreeGrafter"/>
</dbReference>
<dbReference type="OrthoDB" id="6636843at2"/>
<evidence type="ECO:0000256" key="2">
    <source>
        <dbReference type="ARBA" id="ARBA00022723"/>
    </source>
</evidence>
<comment type="caution">
    <text evidence="7">The sequence shown here is derived from an EMBL/GenBank/DDBJ whole genome shotgun (WGS) entry which is preliminary data.</text>
</comment>
<evidence type="ECO:0000256" key="6">
    <source>
        <dbReference type="RuleBase" id="RU364048"/>
    </source>
</evidence>
<dbReference type="PANTHER" id="PTHR10543:SF89">
    <property type="entry name" value="CAROTENOID 9,10(9',10')-CLEAVAGE DIOXYGENASE 1"/>
    <property type="match status" value="1"/>
</dbReference>